<reference evidence="2 4" key="1">
    <citation type="submission" date="2017-12" db="EMBL/GenBank/DDBJ databases">
        <title>Genomic Encyclopedia of Type Strains, Phase III (KMG-III): the genomes of soil and plant-associated and newly described type strains.</title>
        <authorList>
            <person name="Whitman W."/>
        </authorList>
    </citation>
    <scope>NUCLEOTIDE SEQUENCE [LARGE SCALE GENOMIC DNA]</scope>
    <source>
        <strain evidence="2 4">IP-10</strain>
    </source>
</reference>
<dbReference type="EMBL" id="RCCB01000012">
    <property type="protein sequence ID" value="RLJ24529.1"/>
    <property type="molecule type" value="Genomic_DNA"/>
</dbReference>
<keyword evidence="1" id="KW-0472">Membrane</keyword>
<evidence type="ECO:0008006" key="6">
    <source>
        <dbReference type="Google" id="ProtNLM"/>
    </source>
</evidence>
<dbReference type="InterPro" id="IPR043727">
    <property type="entry name" value="Lmo0937-like"/>
</dbReference>
<dbReference type="Proteomes" id="UP000233767">
    <property type="component" value="Unassembled WGS sequence"/>
</dbReference>
<keyword evidence="1" id="KW-0812">Transmembrane</keyword>
<organism evidence="3 5">
    <name type="scientific">Flavobacterium lindanitolerans</name>
    <dbReference type="NCBI Taxonomy" id="428988"/>
    <lineage>
        <taxon>Bacteria</taxon>
        <taxon>Pseudomonadati</taxon>
        <taxon>Bacteroidota</taxon>
        <taxon>Flavobacteriia</taxon>
        <taxon>Flavobacteriales</taxon>
        <taxon>Flavobacteriaceae</taxon>
        <taxon>Flavobacterium</taxon>
    </lineage>
</organism>
<dbReference type="Proteomes" id="UP000275027">
    <property type="component" value="Unassembled WGS sequence"/>
</dbReference>
<evidence type="ECO:0000313" key="2">
    <source>
        <dbReference type="EMBL" id="PKW30189.1"/>
    </source>
</evidence>
<keyword evidence="1" id="KW-1133">Transmembrane helix</keyword>
<reference evidence="3 5" key="2">
    <citation type="submission" date="2018-10" db="EMBL/GenBank/DDBJ databases">
        <title>Genomic Encyclopedia of Archaeal and Bacterial Type Strains, Phase II (KMG-II): from individual species to whole genera.</title>
        <authorList>
            <person name="Goeker M."/>
        </authorList>
    </citation>
    <scope>NUCLEOTIDE SEQUENCE [LARGE SCALE GENOMIC DNA]</scope>
    <source>
        <strain evidence="3 5">DSM 21886</strain>
    </source>
</reference>
<feature type="transmembrane region" description="Helical" evidence="1">
    <location>
        <begin position="5"/>
        <end position="23"/>
    </location>
</feature>
<evidence type="ECO:0000256" key="1">
    <source>
        <dbReference type="SAM" id="Phobius"/>
    </source>
</evidence>
<evidence type="ECO:0000313" key="5">
    <source>
        <dbReference type="Proteomes" id="UP000275027"/>
    </source>
</evidence>
<dbReference type="Pfam" id="PF18919">
    <property type="entry name" value="DUF5670"/>
    <property type="match status" value="1"/>
</dbReference>
<keyword evidence="4" id="KW-1185">Reference proteome</keyword>
<sequence length="53" mass="5767">MGNLLYTIAVILVIVWAIGFLGGMVTSNLIHVLLVIAIIVVLLRVIQGRKPLE</sequence>
<dbReference type="AlphaFoldDB" id="A0A497UEL5"/>
<name>A0A497UEL5_9FLAO</name>
<dbReference type="EMBL" id="PJND01000007">
    <property type="protein sequence ID" value="PKW30189.1"/>
    <property type="molecule type" value="Genomic_DNA"/>
</dbReference>
<proteinExistence type="predicted"/>
<protein>
    <recommendedName>
        <fullName evidence="6">Lmo0937 family membrane protein</fullName>
    </recommendedName>
</protein>
<accession>A0A497UEL5</accession>
<evidence type="ECO:0000313" key="3">
    <source>
        <dbReference type="EMBL" id="RLJ24529.1"/>
    </source>
</evidence>
<feature type="transmembrane region" description="Helical" evidence="1">
    <location>
        <begin position="29"/>
        <end position="46"/>
    </location>
</feature>
<dbReference type="RefSeq" id="WP_121366416.1">
    <property type="nucleotide sequence ID" value="NZ_JAVHXU010000033.1"/>
</dbReference>
<dbReference type="NCBIfam" id="NF033488">
    <property type="entry name" value="lmo0937_fam_TM"/>
    <property type="match status" value="1"/>
</dbReference>
<evidence type="ECO:0000313" key="4">
    <source>
        <dbReference type="Proteomes" id="UP000233767"/>
    </source>
</evidence>
<comment type="caution">
    <text evidence="3">The sequence shown here is derived from an EMBL/GenBank/DDBJ whole genome shotgun (WGS) entry which is preliminary data.</text>
</comment>
<gene>
    <name evidence="2" type="ORF">B0G92_1838</name>
    <name evidence="3" type="ORF">CLV50_2410</name>
</gene>